<organism evidence="1 2">
    <name type="scientific">Vibrio anguillarum</name>
    <name type="common">Listonella anguillarum</name>
    <dbReference type="NCBI Taxonomy" id="55601"/>
    <lineage>
        <taxon>Bacteria</taxon>
        <taxon>Pseudomonadati</taxon>
        <taxon>Pseudomonadota</taxon>
        <taxon>Gammaproteobacteria</taxon>
        <taxon>Vibrionales</taxon>
        <taxon>Vibrionaceae</taxon>
        <taxon>Vibrio</taxon>
    </lineage>
</organism>
<protein>
    <submittedName>
        <fullName evidence="1">YjbF family lipoprotein</fullName>
    </submittedName>
</protein>
<dbReference type="Proteomes" id="UP000078309">
    <property type="component" value="Unassembled WGS sequence"/>
</dbReference>
<evidence type="ECO:0000313" key="2">
    <source>
        <dbReference type="Proteomes" id="UP000078309"/>
    </source>
</evidence>
<sequence>MKFAIHSLFICCGFLITGCTQNTQYFTDSLNLALFGPESLSISQNKINELPYASIYVKQGDNPQALMILAWAEKESRQFQSNPLALKYLSANHEMIVTSAGRITKTVNLLDANLSNIRSQQPDPLAIGLHDSSTPHYWEYEISWQPGYHTQYHAQSRFVVQGEEQKLLPQGARNLLHVVENVTILAIDQHYTNHYWLEPSSGEVVVSEQTPAPGMARFELIVAKPFSGANKS</sequence>
<keyword evidence="1" id="KW-0449">Lipoprotein</keyword>
<dbReference type="PROSITE" id="PS51257">
    <property type="entry name" value="PROKAR_LIPOPROTEIN"/>
    <property type="match status" value="1"/>
</dbReference>
<accession>A0ABD4QTE2</accession>
<gene>
    <name evidence="1" type="ORF">PL14_07215</name>
</gene>
<comment type="caution">
    <text evidence="1">The sequence shown here is derived from an EMBL/GenBank/DDBJ whole genome shotgun (WGS) entry which is preliminary data.</text>
</comment>
<dbReference type="InterPro" id="IPR023373">
    <property type="entry name" value="YmcC_sf"/>
</dbReference>
<dbReference type="Pfam" id="PF11102">
    <property type="entry name" value="YjbF"/>
    <property type="match status" value="1"/>
</dbReference>
<name>A0ABD4QTE2_VIBAN</name>
<dbReference type="Gene3D" id="2.40.360.10">
    <property type="entry name" value="YmcC-like"/>
    <property type="match status" value="1"/>
</dbReference>
<proteinExistence type="predicted"/>
<dbReference type="AlphaFoldDB" id="A0ABD4QTE2"/>
<dbReference type="EMBL" id="JAHGUI010000022">
    <property type="protein sequence ID" value="MBT2918472.1"/>
    <property type="molecule type" value="Genomic_DNA"/>
</dbReference>
<dbReference type="RefSeq" id="WP_064626009.1">
    <property type="nucleotide sequence ID" value="NZ_JAHGUI010000022.1"/>
</dbReference>
<reference evidence="1 2" key="1">
    <citation type="journal article" date="2017" name="J. Fish Dis.">
        <title>Comparative assessment of Vibrio virulence in marine fish larvae.</title>
        <authorList>
            <person name="Ronneseth A."/>
            <person name="Castillo D."/>
            <person name="D'Alvise P."/>
            <person name="Tonnesen O."/>
            <person name="Haugland G."/>
            <person name="Grotkjaer T."/>
            <person name="Engell-Sorensen K."/>
            <person name="Norremark L."/>
            <person name="Bergh O."/>
            <person name="Wergeland H.I."/>
            <person name="Gram L."/>
        </authorList>
    </citation>
    <scope>NUCLEOTIDE SEQUENCE [LARGE SCALE GENOMIC DNA]</scope>
    <source>
        <strain evidence="1 2">90-11-286</strain>
    </source>
</reference>
<dbReference type="SUPFAM" id="SSF159270">
    <property type="entry name" value="YmcC-like"/>
    <property type="match status" value="1"/>
</dbReference>
<evidence type="ECO:0000313" key="1">
    <source>
        <dbReference type="EMBL" id="MBT2918472.1"/>
    </source>
</evidence>
<dbReference type="InterPro" id="IPR021308">
    <property type="entry name" value="GfcB"/>
</dbReference>